<sequence length="566" mass="64492">MSHLPKNYHKWSSPHDKEEVKRIVIAKTGNPPPDYWWMDEEDRESIEEECFPYRPFEKPKSTARRLTYEASYTAKPNPHPNTAKPNPHPNPHPYTNFFDEIEQEEAVACNNMEYELTEGRLVFRPPDYIEDYADPSAPYHLHCTKCHLMPCVTKTLEAKAILRKVVKNQMIKRPKCKKQLVDNLTTSIDKIRCQVLAIRYRKVNVSACVTEHALSNVAFRAHLLPKSLRFDFPNPVDIPRKSEEEKSQEEEAKARAAAVAKAAKEKKRQAMKLAIRDFDSDHDSSDEEYYRKYIEIKPYDHKGWALINQMTKEVDEIMKGKYTKWTCRAAVKKAAVKKDAVKKAATKASEKPKKDDLVCNRNSDSDGDSDSDSHSDSDGDSDSDSHSDTEEPSGTEEPNTQGETEEHKEPSTEGVMAKLGQLAAEGKLIFSLSDLPEYKEDEEEVEEEVEEVPTQSASQFFQEVEVPTQSASQFTSQSAQLTHMQENPIQASTALGKRASTSAEDFAFARRKAKIPRVSIEPSDVPIKDYQECLENRGYQWECYADCSCSSQTFSESCSQPFPEEY</sequence>
<keyword evidence="3" id="KW-1185">Reference proteome</keyword>
<feature type="compositionally biased region" description="Basic and acidic residues" evidence="1">
    <location>
        <begin position="371"/>
        <end position="389"/>
    </location>
</feature>
<feature type="region of interest" description="Disordered" evidence="1">
    <location>
        <begin position="344"/>
        <end position="420"/>
    </location>
</feature>
<protein>
    <submittedName>
        <fullName evidence="2">Uncharacterized protein</fullName>
    </submittedName>
</protein>
<dbReference type="Proteomes" id="UP001153069">
    <property type="component" value="Unassembled WGS sequence"/>
</dbReference>
<feature type="region of interest" description="Disordered" evidence="1">
    <location>
        <begin position="434"/>
        <end position="456"/>
    </location>
</feature>
<evidence type="ECO:0000256" key="1">
    <source>
        <dbReference type="SAM" id="MobiDB-lite"/>
    </source>
</evidence>
<dbReference type="EMBL" id="CAICTM010000397">
    <property type="protein sequence ID" value="CAB9509646.1"/>
    <property type="molecule type" value="Genomic_DNA"/>
</dbReference>
<evidence type="ECO:0000313" key="3">
    <source>
        <dbReference type="Proteomes" id="UP001153069"/>
    </source>
</evidence>
<accession>A0A9N8DVS7</accession>
<comment type="caution">
    <text evidence="2">The sequence shown here is derived from an EMBL/GenBank/DDBJ whole genome shotgun (WGS) entry which is preliminary data.</text>
</comment>
<feature type="region of interest" description="Disordered" evidence="1">
    <location>
        <begin position="72"/>
        <end position="93"/>
    </location>
</feature>
<reference evidence="2" key="1">
    <citation type="submission" date="2020-06" db="EMBL/GenBank/DDBJ databases">
        <authorList>
            <consortium name="Plant Systems Biology data submission"/>
        </authorList>
    </citation>
    <scope>NUCLEOTIDE SEQUENCE</scope>
    <source>
        <strain evidence="2">D6</strain>
    </source>
</reference>
<feature type="compositionally biased region" description="Acidic residues" evidence="1">
    <location>
        <begin position="439"/>
        <end position="451"/>
    </location>
</feature>
<feature type="compositionally biased region" description="Low complexity" evidence="1">
    <location>
        <begin position="74"/>
        <end position="85"/>
    </location>
</feature>
<evidence type="ECO:0000313" key="2">
    <source>
        <dbReference type="EMBL" id="CAB9509646.1"/>
    </source>
</evidence>
<dbReference type="AlphaFoldDB" id="A0A9N8DVS7"/>
<proteinExistence type="predicted"/>
<feature type="compositionally biased region" description="Basic and acidic residues" evidence="1">
    <location>
        <begin position="344"/>
        <end position="358"/>
    </location>
</feature>
<gene>
    <name evidence="2" type="ORF">SEMRO_398_G134760.1</name>
</gene>
<name>A0A9N8DVS7_9STRA</name>
<organism evidence="2 3">
    <name type="scientific">Seminavis robusta</name>
    <dbReference type="NCBI Taxonomy" id="568900"/>
    <lineage>
        <taxon>Eukaryota</taxon>
        <taxon>Sar</taxon>
        <taxon>Stramenopiles</taxon>
        <taxon>Ochrophyta</taxon>
        <taxon>Bacillariophyta</taxon>
        <taxon>Bacillariophyceae</taxon>
        <taxon>Bacillariophycidae</taxon>
        <taxon>Naviculales</taxon>
        <taxon>Naviculaceae</taxon>
        <taxon>Seminavis</taxon>
    </lineage>
</organism>